<keyword evidence="2" id="KW-1185">Reference proteome</keyword>
<proteinExistence type="predicted"/>
<dbReference type="EMBL" id="PNBA02000020">
    <property type="protein sequence ID" value="KAG6389047.1"/>
    <property type="molecule type" value="Genomic_DNA"/>
</dbReference>
<dbReference type="PANTHER" id="PTHR15496:SF2">
    <property type="entry name" value="GENERAL TRANSCRIPTION FACTOR 3C POLYPEPTIDE 4"/>
    <property type="match status" value="1"/>
</dbReference>
<dbReference type="AlphaFoldDB" id="A0A8X8W667"/>
<dbReference type="GO" id="GO:0000127">
    <property type="term" value="C:transcription factor TFIIIC complex"/>
    <property type="evidence" value="ECO:0007669"/>
    <property type="project" value="InterPro"/>
</dbReference>
<reference evidence="1" key="2">
    <citation type="submission" date="2020-08" db="EMBL/GenBank/DDBJ databases">
        <title>Plant Genome Project.</title>
        <authorList>
            <person name="Zhang R.-G."/>
        </authorList>
    </citation>
    <scope>NUCLEOTIDE SEQUENCE</scope>
    <source>
        <strain evidence="1">Huo1</strain>
        <tissue evidence="1">Leaf</tissue>
    </source>
</reference>
<comment type="caution">
    <text evidence="1">The sequence shown here is derived from an EMBL/GenBank/DDBJ whole genome shotgun (WGS) entry which is preliminary data.</text>
</comment>
<dbReference type="GO" id="GO:0006384">
    <property type="term" value="P:transcription initiation at RNA polymerase III promoter"/>
    <property type="evidence" value="ECO:0007669"/>
    <property type="project" value="InterPro"/>
</dbReference>
<protein>
    <submittedName>
        <fullName evidence="1">Uncharacterized protein</fullName>
    </submittedName>
</protein>
<sequence length="245" mass="26516">MSCFQSSVVALRTVYPNAVVWSEENLVAVACVTSVIILNPHNPKVRGVITVPSSKRFPTGKIVVDGGGLANYARHLETMWLFLLGCSILAVGGKCGKILLWRVRAPEYYSTDNAGHSSEVRLVGLEKTHDSWITAISWVGYGSNDSKTQFALDTESSDGCVKIWLVNGENLLKASEVIDDSLSLLREVATVDSSMIYVLSLTVPTRSPSKLFLAIGKSSGSYELCTLDTSTGEFDNVGCYNAHDS</sequence>
<accession>A0A8X8W667</accession>
<dbReference type="InterPro" id="IPR036322">
    <property type="entry name" value="WD40_repeat_dom_sf"/>
</dbReference>
<dbReference type="Proteomes" id="UP000298416">
    <property type="component" value="Unassembled WGS sequence"/>
</dbReference>
<dbReference type="SUPFAM" id="SSF50978">
    <property type="entry name" value="WD40 repeat-like"/>
    <property type="match status" value="1"/>
</dbReference>
<evidence type="ECO:0000313" key="1">
    <source>
        <dbReference type="EMBL" id="KAG6389047.1"/>
    </source>
</evidence>
<dbReference type="InterPro" id="IPR015943">
    <property type="entry name" value="WD40/YVTN_repeat-like_dom_sf"/>
</dbReference>
<dbReference type="Gene3D" id="2.130.10.10">
    <property type="entry name" value="YVTN repeat-like/Quinoprotein amine dehydrogenase"/>
    <property type="match status" value="1"/>
</dbReference>
<dbReference type="GO" id="GO:0004402">
    <property type="term" value="F:histone acetyltransferase activity"/>
    <property type="evidence" value="ECO:0007669"/>
    <property type="project" value="InterPro"/>
</dbReference>
<name>A0A8X8W667_SALSN</name>
<dbReference type="PANTHER" id="PTHR15496">
    <property type="entry name" value="GENERAL TRANSCRIPTION FACTOR 3C POLYPEPTIDE 4 FAMILY"/>
    <property type="match status" value="1"/>
</dbReference>
<reference evidence="1" key="1">
    <citation type="submission" date="2018-01" db="EMBL/GenBank/DDBJ databases">
        <authorList>
            <person name="Mao J.F."/>
        </authorList>
    </citation>
    <scope>NUCLEOTIDE SEQUENCE</scope>
    <source>
        <strain evidence="1">Huo1</strain>
        <tissue evidence="1">Leaf</tissue>
    </source>
</reference>
<gene>
    <name evidence="1" type="ORF">SASPL_150506</name>
</gene>
<evidence type="ECO:0000313" key="2">
    <source>
        <dbReference type="Proteomes" id="UP000298416"/>
    </source>
</evidence>
<organism evidence="1">
    <name type="scientific">Salvia splendens</name>
    <name type="common">Scarlet sage</name>
    <dbReference type="NCBI Taxonomy" id="180675"/>
    <lineage>
        <taxon>Eukaryota</taxon>
        <taxon>Viridiplantae</taxon>
        <taxon>Streptophyta</taxon>
        <taxon>Embryophyta</taxon>
        <taxon>Tracheophyta</taxon>
        <taxon>Spermatophyta</taxon>
        <taxon>Magnoliopsida</taxon>
        <taxon>eudicotyledons</taxon>
        <taxon>Gunneridae</taxon>
        <taxon>Pentapetalae</taxon>
        <taxon>asterids</taxon>
        <taxon>lamiids</taxon>
        <taxon>Lamiales</taxon>
        <taxon>Lamiaceae</taxon>
        <taxon>Nepetoideae</taxon>
        <taxon>Mentheae</taxon>
        <taxon>Salviinae</taxon>
        <taxon>Salvia</taxon>
        <taxon>Salvia subgen. Calosphace</taxon>
        <taxon>core Calosphace</taxon>
    </lineage>
</organism>
<dbReference type="InterPro" id="IPR044230">
    <property type="entry name" value="GTF3C4"/>
</dbReference>